<keyword evidence="3" id="KW-1185">Reference proteome</keyword>
<gene>
    <name evidence="2" type="ORF">BW247_05210</name>
</gene>
<evidence type="ECO:0000256" key="1">
    <source>
        <dbReference type="SAM" id="MobiDB-lite"/>
    </source>
</evidence>
<dbReference type="KEGG" id="afy:BW247_05210"/>
<reference evidence="2 3" key="1">
    <citation type="submission" date="2017-01" db="EMBL/GenBank/DDBJ databases">
        <title>Draft sequence of Acidihalobacter ferrooxidans strain DSM 14175 (strain V8).</title>
        <authorList>
            <person name="Khaleque H.N."/>
            <person name="Ramsay J.P."/>
            <person name="Murphy R.J.T."/>
            <person name="Kaksonen A.H."/>
            <person name="Boxall N.J."/>
            <person name="Watkin E.L.J."/>
        </authorList>
    </citation>
    <scope>NUCLEOTIDE SEQUENCE [LARGE SCALE GENOMIC DNA]</scope>
    <source>
        <strain evidence="2 3">V8</strain>
    </source>
</reference>
<dbReference type="OrthoDB" id="5568941at2"/>
<sequence length="113" mass="11972">MTQSATNDQPTIAKPAASPVEAPLTMKELGEFLIKHYGLHEGKFDLWLEFQVGFGNFGPKPEAVQPGAAMGISRIGLVPSKVDGPFTIDAAAVNPVKPKRSTHDRGKSTSGKG</sequence>
<organism evidence="2 3">
    <name type="scientific">Acidihalobacter ferrooxydans</name>
    <dbReference type="NCBI Taxonomy" id="1765967"/>
    <lineage>
        <taxon>Bacteria</taxon>
        <taxon>Pseudomonadati</taxon>
        <taxon>Pseudomonadota</taxon>
        <taxon>Gammaproteobacteria</taxon>
        <taxon>Chromatiales</taxon>
        <taxon>Ectothiorhodospiraceae</taxon>
        <taxon>Acidihalobacter</taxon>
    </lineage>
</organism>
<proteinExistence type="predicted"/>
<dbReference type="RefSeq" id="WP_076836222.1">
    <property type="nucleotide sequence ID" value="NZ_CP019434.1"/>
</dbReference>
<evidence type="ECO:0000313" key="2">
    <source>
        <dbReference type="EMBL" id="APZ42568.1"/>
    </source>
</evidence>
<protein>
    <submittedName>
        <fullName evidence="2">Uncharacterized protein</fullName>
    </submittedName>
</protein>
<evidence type="ECO:0000313" key="3">
    <source>
        <dbReference type="Proteomes" id="UP000243807"/>
    </source>
</evidence>
<dbReference type="STRING" id="1765967.BW247_05210"/>
<accession>A0A1P8UFG8</accession>
<dbReference type="Proteomes" id="UP000243807">
    <property type="component" value="Chromosome"/>
</dbReference>
<dbReference type="EMBL" id="CP019434">
    <property type="protein sequence ID" value="APZ42568.1"/>
    <property type="molecule type" value="Genomic_DNA"/>
</dbReference>
<feature type="region of interest" description="Disordered" evidence="1">
    <location>
        <begin position="93"/>
        <end position="113"/>
    </location>
</feature>
<name>A0A1P8UFG8_9GAMM</name>
<dbReference type="AlphaFoldDB" id="A0A1P8UFG8"/>